<evidence type="ECO:0008006" key="3">
    <source>
        <dbReference type="Google" id="ProtNLM"/>
    </source>
</evidence>
<dbReference type="AlphaFoldDB" id="A0A6I8MEN0"/>
<accession>A0A6I8MEN0</accession>
<dbReference type="RefSeq" id="WP_155874168.1">
    <property type="nucleotide sequence ID" value="NZ_LR738855.1"/>
</dbReference>
<name>A0A6I8MEN0_9CORY</name>
<dbReference type="SUPFAM" id="SSF52980">
    <property type="entry name" value="Restriction endonuclease-like"/>
    <property type="match status" value="1"/>
</dbReference>
<reference evidence="1 2" key="1">
    <citation type="submission" date="2019-11" db="EMBL/GenBank/DDBJ databases">
        <authorList>
            <person name="Brisse S."/>
        </authorList>
    </citation>
    <scope>NUCLEOTIDE SEQUENCE [LARGE SCALE GENOMIC DNA]</scope>
    <source>
        <strain evidence="1">FRC0190</strain>
    </source>
</reference>
<sequence>MGASWPALHTKSGRTDPKDVIWCEVLLAFPLMGVTGNNYTKIFHRMYWDGTPTPTQLAQELSKHGLAITGISLWQLYHGTLQFPIHVATERQLKSTQWVTFHRRKQLRCCPAGVFCVEHPVLAITGLSDAQGIETLEGAYAKAQGAKFAAEHARQYVPQRNRELLRRAVVGVDSPPEKLLITALREEGIDCHANVLVGDYRWDIQLDRHRVLIEVDGFEFHRFKPEDQDVFVRDRWKTNDATLRGYLCLRYAARSVYRHTAVIVDQVQAAIRVAPTRGYPFDASAMWHRGCWKWN</sequence>
<protein>
    <recommendedName>
        <fullName evidence="3">DUF559 domain-containing protein</fullName>
    </recommendedName>
</protein>
<evidence type="ECO:0000313" key="1">
    <source>
        <dbReference type="EMBL" id="VZH86162.1"/>
    </source>
</evidence>
<dbReference type="Proteomes" id="UP000423525">
    <property type="component" value="Chromosome"/>
</dbReference>
<dbReference type="KEGG" id="crf:FRC0190_02094"/>
<evidence type="ECO:0000313" key="2">
    <source>
        <dbReference type="Proteomes" id="UP000423525"/>
    </source>
</evidence>
<gene>
    <name evidence="1" type="ORF">FRC0190_02094</name>
</gene>
<dbReference type="Gene3D" id="3.40.960.10">
    <property type="entry name" value="VSR Endonuclease"/>
    <property type="match status" value="1"/>
</dbReference>
<proteinExistence type="predicted"/>
<dbReference type="InterPro" id="IPR011335">
    <property type="entry name" value="Restrct_endonuc-II-like"/>
</dbReference>
<dbReference type="EMBL" id="LR738855">
    <property type="protein sequence ID" value="VZH86162.1"/>
    <property type="molecule type" value="Genomic_DNA"/>
</dbReference>
<organism evidence="1 2">
    <name type="scientific">Corynebacterium rouxii</name>
    <dbReference type="NCBI Taxonomy" id="2719119"/>
    <lineage>
        <taxon>Bacteria</taxon>
        <taxon>Bacillati</taxon>
        <taxon>Actinomycetota</taxon>
        <taxon>Actinomycetes</taxon>
        <taxon>Mycobacteriales</taxon>
        <taxon>Corynebacteriaceae</taxon>
        <taxon>Corynebacterium</taxon>
    </lineage>
</organism>